<dbReference type="Proteomes" id="UP000609346">
    <property type="component" value="Unassembled WGS sequence"/>
</dbReference>
<keyword evidence="2" id="KW-1185">Reference proteome</keyword>
<reference evidence="1 2" key="1">
    <citation type="submission" date="2020-09" db="EMBL/GenBank/DDBJ databases">
        <title>Paenibacillus sp. strain PR3 16S rRNA gene Genome sequencing and assembly.</title>
        <authorList>
            <person name="Kim J."/>
        </authorList>
    </citation>
    <scope>NUCLEOTIDE SEQUENCE [LARGE SCALE GENOMIC DNA]</scope>
    <source>
        <strain evidence="1 2">PR3</strain>
    </source>
</reference>
<proteinExistence type="predicted"/>
<evidence type="ECO:0008006" key="3">
    <source>
        <dbReference type="Google" id="ProtNLM"/>
    </source>
</evidence>
<name>A0ABR8N457_9BACL</name>
<accession>A0ABR8N457</accession>
<sequence length="100" mass="11761">MNVGLLLLILAFVVVLRSYYIKPPKRDLIDTSELPKYYFIEKANRMDLQQSNECAAFSSAFILRHFGEEADGNELYRRFPRKRHNGTVDPKDYGFHNEYV</sequence>
<dbReference type="RefSeq" id="WP_191207250.1">
    <property type="nucleotide sequence ID" value="NZ_JACXZA010000014.1"/>
</dbReference>
<protein>
    <recommendedName>
        <fullName evidence="3">Peptidase C39-like domain-containing protein</fullName>
    </recommendedName>
</protein>
<organism evidence="1 2">
    <name type="scientific">Paenibacillus terricola</name>
    <dbReference type="NCBI Taxonomy" id="2763503"/>
    <lineage>
        <taxon>Bacteria</taxon>
        <taxon>Bacillati</taxon>
        <taxon>Bacillota</taxon>
        <taxon>Bacilli</taxon>
        <taxon>Bacillales</taxon>
        <taxon>Paenibacillaceae</taxon>
        <taxon>Paenibacillus</taxon>
    </lineage>
</organism>
<dbReference type="EMBL" id="JACXZA010000014">
    <property type="protein sequence ID" value="MBD3922961.1"/>
    <property type="molecule type" value="Genomic_DNA"/>
</dbReference>
<evidence type="ECO:0000313" key="1">
    <source>
        <dbReference type="EMBL" id="MBD3922961.1"/>
    </source>
</evidence>
<gene>
    <name evidence="1" type="ORF">H8B09_29910</name>
</gene>
<comment type="caution">
    <text evidence="1">The sequence shown here is derived from an EMBL/GenBank/DDBJ whole genome shotgun (WGS) entry which is preliminary data.</text>
</comment>
<evidence type="ECO:0000313" key="2">
    <source>
        <dbReference type="Proteomes" id="UP000609346"/>
    </source>
</evidence>